<dbReference type="Pfam" id="PF00990">
    <property type="entry name" value="GGDEF"/>
    <property type="match status" value="1"/>
</dbReference>
<protein>
    <submittedName>
        <fullName evidence="3">EAL domain-containing protein</fullName>
    </submittedName>
</protein>
<gene>
    <name evidence="3" type="ORF">EEJ31_02745</name>
</gene>
<evidence type="ECO:0000259" key="2">
    <source>
        <dbReference type="PROSITE" id="PS50887"/>
    </source>
</evidence>
<dbReference type="Pfam" id="PF01590">
    <property type="entry name" value="GAF"/>
    <property type="match status" value="2"/>
</dbReference>
<dbReference type="RefSeq" id="WP_123044762.1">
    <property type="nucleotide sequence ID" value="NZ_RDSR01000003.1"/>
</dbReference>
<dbReference type="PROSITE" id="PS50883">
    <property type="entry name" value="EAL"/>
    <property type="match status" value="1"/>
</dbReference>
<dbReference type="SMART" id="SM00267">
    <property type="entry name" value="GGDEF"/>
    <property type="match status" value="1"/>
</dbReference>
<dbReference type="SMART" id="SM00052">
    <property type="entry name" value="EAL"/>
    <property type="match status" value="1"/>
</dbReference>
<feature type="domain" description="GGDEF" evidence="2">
    <location>
        <begin position="365"/>
        <end position="511"/>
    </location>
</feature>
<dbReference type="EMBL" id="RDSR01000003">
    <property type="protein sequence ID" value="RNE66722.1"/>
    <property type="molecule type" value="Genomic_DNA"/>
</dbReference>
<name>A0A3M8LPD6_9MICO</name>
<accession>A0A3M8LPD6</accession>
<dbReference type="CDD" id="cd01949">
    <property type="entry name" value="GGDEF"/>
    <property type="match status" value="1"/>
</dbReference>
<dbReference type="Gene3D" id="3.30.70.270">
    <property type="match status" value="1"/>
</dbReference>
<dbReference type="InterPro" id="IPR003018">
    <property type="entry name" value="GAF"/>
</dbReference>
<dbReference type="Gene3D" id="3.20.20.450">
    <property type="entry name" value="EAL domain"/>
    <property type="match status" value="1"/>
</dbReference>
<dbReference type="SUPFAM" id="SSF55781">
    <property type="entry name" value="GAF domain-like"/>
    <property type="match status" value="2"/>
</dbReference>
<dbReference type="Gene3D" id="3.30.450.40">
    <property type="match status" value="2"/>
</dbReference>
<sequence length="762" mass="80739">MRTLREGSTQAIVAPLTADVVARAGTDKLRALQGAAGLLVSAGTLEDVLDRIVAAVDDAVPAPGHVLAVQLPGGSTHTRWRGDAEAAAEALVSGRREALAEACGGRFLAAPVASQTRTYGTLVALAPQRGHFTADDAAMLTAYANHAAAGIEMKLLLAEAREQYETAQLLLDVARALSGQCTVDAVSQAVAEAALTLSGADRSGVALWDTASGELRFNAWSGWDGVLARKLADFVLMEHESPELRDLVANRSPLLINADSSEWAQGMLEHFELEALAAVPIVVNGDLGGLVVVHWGQDAPNAVEEALSERLSGLAGLTSVALENARLMEEARWKNLHDPLTGLANRTLFEERLQAALYGAVDTRDAVGVLFCDINRFKRVNDSLGHGAGDEVLRQVAARLLAAVGDDETVARISGDEFVILVPGAEVLDRIDAIVGRVREQLAHPLLIAGEKLFVDVAIGVATSDGPSSEEAGAFGEPTKRMIELADLRMYQSKARMLGRLGNEAVGVDTLRLETELRGAAGRGELRVHYQPQFDLGTDRIVGVEALVRWAHPEIGMISPATFIPLAEESGLIREVGAFVLGEALRVGAGWHAVGFPIDVAVNVSVAQLSDPEFLPQLKGVLADSRFPAASLTIELTESQVVTDHTVIAGLLRELRGLGVAISIDDFGTGFSSLAQLQRMPVTEIKIDQAFTAELTSTSTSPFVSGIVGLGRGLALRVIAEGVETDEQLQALRRAGCDRAQGYLLGRPTDAATILHRLKESA</sequence>
<evidence type="ECO:0000313" key="4">
    <source>
        <dbReference type="Proteomes" id="UP000279859"/>
    </source>
</evidence>
<evidence type="ECO:0000313" key="3">
    <source>
        <dbReference type="EMBL" id="RNE66722.1"/>
    </source>
</evidence>
<dbReference type="SUPFAM" id="SSF55073">
    <property type="entry name" value="Nucleotide cyclase"/>
    <property type="match status" value="1"/>
</dbReference>
<dbReference type="InterPro" id="IPR000160">
    <property type="entry name" value="GGDEF_dom"/>
</dbReference>
<dbReference type="AlphaFoldDB" id="A0A3M8LPD6"/>
<dbReference type="InterPro" id="IPR029787">
    <property type="entry name" value="Nucleotide_cyclase"/>
</dbReference>
<dbReference type="PANTHER" id="PTHR44757:SF2">
    <property type="entry name" value="BIOFILM ARCHITECTURE MAINTENANCE PROTEIN MBAA"/>
    <property type="match status" value="1"/>
</dbReference>
<reference evidence="3 4" key="1">
    <citation type="submission" date="2018-11" db="EMBL/GenBank/DDBJ databases">
        <title>Cryobacterium sp. nov., isolated from rhizosphere soil of lettuce.</title>
        <authorList>
            <person name="Wang Y."/>
        </authorList>
    </citation>
    <scope>NUCLEOTIDE SEQUENCE [LARGE SCALE GENOMIC DNA]</scope>
    <source>
        <strain evidence="3 4">NEAU-85</strain>
    </source>
</reference>
<comment type="caution">
    <text evidence="3">The sequence shown here is derived from an EMBL/GenBank/DDBJ whole genome shotgun (WGS) entry which is preliminary data.</text>
</comment>
<dbReference type="InterPro" id="IPR043128">
    <property type="entry name" value="Rev_trsase/Diguanyl_cyclase"/>
</dbReference>
<dbReference type="PANTHER" id="PTHR44757">
    <property type="entry name" value="DIGUANYLATE CYCLASE DGCP"/>
    <property type="match status" value="1"/>
</dbReference>
<dbReference type="InterPro" id="IPR052155">
    <property type="entry name" value="Biofilm_reg_signaling"/>
</dbReference>
<dbReference type="PROSITE" id="PS50887">
    <property type="entry name" value="GGDEF"/>
    <property type="match status" value="1"/>
</dbReference>
<organism evidence="3 4">
    <name type="scientific">Cryobacterium tepidiphilum</name>
    <dbReference type="NCBI Taxonomy" id="2486026"/>
    <lineage>
        <taxon>Bacteria</taxon>
        <taxon>Bacillati</taxon>
        <taxon>Actinomycetota</taxon>
        <taxon>Actinomycetes</taxon>
        <taxon>Micrococcales</taxon>
        <taxon>Microbacteriaceae</taxon>
        <taxon>Cryobacterium</taxon>
    </lineage>
</organism>
<evidence type="ECO:0000259" key="1">
    <source>
        <dbReference type="PROSITE" id="PS50883"/>
    </source>
</evidence>
<proteinExistence type="predicted"/>
<dbReference type="InterPro" id="IPR001633">
    <property type="entry name" value="EAL_dom"/>
</dbReference>
<dbReference type="Pfam" id="PF00563">
    <property type="entry name" value="EAL"/>
    <property type="match status" value="1"/>
</dbReference>
<dbReference type="InterPro" id="IPR029016">
    <property type="entry name" value="GAF-like_dom_sf"/>
</dbReference>
<feature type="domain" description="EAL" evidence="1">
    <location>
        <begin position="510"/>
        <end position="762"/>
    </location>
</feature>
<dbReference type="CDD" id="cd01948">
    <property type="entry name" value="EAL"/>
    <property type="match status" value="1"/>
</dbReference>
<keyword evidence="4" id="KW-1185">Reference proteome</keyword>
<dbReference type="SMART" id="SM00065">
    <property type="entry name" value="GAF"/>
    <property type="match status" value="1"/>
</dbReference>
<dbReference type="Proteomes" id="UP000279859">
    <property type="component" value="Unassembled WGS sequence"/>
</dbReference>
<dbReference type="OrthoDB" id="23692at2"/>
<dbReference type="SUPFAM" id="SSF141868">
    <property type="entry name" value="EAL domain-like"/>
    <property type="match status" value="1"/>
</dbReference>
<dbReference type="NCBIfam" id="TIGR00254">
    <property type="entry name" value="GGDEF"/>
    <property type="match status" value="1"/>
</dbReference>
<dbReference type="InterPro" id="IPR035919">
    <property type="entry name" value="EAL_sf"/>
</dbReference>